<gene>
    <name evidence="1" type="ORF">CEXT_307271</name>
</gene>
<dbReference type="AlphaFoldDB" id="A0AAV4WZG9"/>
<proteinExistence type="predicted"/>
<evidence type="ECO:0000313" key="2">
    <source>
        <dbReference type="Proteomes" id="UP001054945"/>
    </source>
</evidence>
<evidence type="ECO:0000313" key="1">
    <source>
        <dbReference type="EMBL" id="GIY87119.1"/>
    </source>
</evidence>
<dbReference type="EMBL" id="BPLR01016890">
    <property type="protein sequence ID" value="GIY87119.1"/>
    <property type="molecule type" value="Genomic_DNA"/>
</dbReference>
<comment type="caution">
    <text evidence="1">The sequence shown here is derived from an EMBL/GenBank/DDBJ whole genome shotgun (WGS) entry which is preliminary data.</text>
</comment>
<protein>
    <submittedName>
        <fullName evidence="1">Uncharacterized protein</fullName>
    </submittedName>
</protein>
<sequence>MYYLYANFSNEGRGLGGKGLSLELDLTLDQERWRPPRMSDGEEWSVLRRSTTPFGQVHQERVIRTYGYNECVNTLGAAGLAYISRKAI</sequence>
<accession>A0AAV4WZG9</accession>
<name>A0AAV4WZG9_CAEEX</name>
<dbReference type="Proteomes" id="UP001054945">
    <property type="component" value="Unassembled WGS sequence"/>
</dbReference>
<keyword evidence="2" id="KW-1185">Reference proteome</keyword>
<organism evidence="1 2">
    <name type="scientific">Caerostris extrusa</name>
    <name type="common">Bark spider</name>
    <name type="synonym">Caerostris bankana</name>
    <dbReference type="NCBI Taxonomy" id="172846"/>
    <lineage>
        <taxon>Eukaryota</taxon>
        <taxon>Metazoa</taxon>
        <taxon>Ecdysozoa</taxon>
        <taxon>Arthropoda</taxon>
        <taxon>Chelicerata</taxon>
        <taxon>Arachnida</taxon>
        <taxon>Araneae</taxon>
        <taxon>Araneomorphae</taxon>
        <taxon>Entelegynae</taxon>
        <taxon>Araneoidea</taxon>
        <taxon>Araneidae</taxon>
        <taxon>Caerostris</taxon>
    </lineage>
</organism>
<reference evidence="1 2" key="1">
    <citation type="submission" date="2021-06" db="EMBL/GenBank/DDBJ databases">
        <title>Caerostris extrusa draft genome.</title>
        <authorList>
            <person name="Kono N."/>
            <person name="Arakawa K."/>
        </authorList>
    </citation>
    <scope>NUCLEOTIDE SEQUENCE [LARGE SCALE GENOMIC DNA]</scope>
</reference>